<gene>
    <name evidence="1" type="ORF">DSCO28_17830</name>
</gene>
<dbReference type="AlphaFoldDB" id="A0A5K7ZM84"/>
<dbReference type="RefSeq" id="WP_173179241.1">
    <property type="nucleotide sequence ID" value="NZ_AP021876.1"/>
</dbReference>
<dbReference type="PANTHER" id="PTHR42941">
    <property type="entry name" value="SLL1037 PROTEIN"/>
    <property type="match status" value="1"/>
</dbReference>
<sequence length="321" mass="34271">MKTRNWALVIVLAVMFTVAGMGDSEAASYKYMTILTGGTGGVYYPLGGGIADVLTKKGISNVSAESTGGSVENCNLVGRGRAEMGFAMAGVCYDAYKGEGKFKERGELPIMAMMSVYPAPMHILVLDKSDIHQLSDLKGAKVSLGAFGSGTENMAKNILETQGITYDDIKTAFLSFSETAMGLRDGVVEAGFMAVAIPASAVLDLGSTRKVRFIPLTDGEIKKTLDAYPYYSEVTIKGSAYNGIGGITGDTVGVGVQNVLVCRRELPEDLVYNMVKTIFESQKKLLDVHQVASQITIENAVKVPIDLHPGAARYFREMGAL</sequence>
<dbReference type="Proteomes" id="UP000425960">
    <property type="component" value="Chromosome"/>
</dbReference>
<dbReference type="InterPro" id="IPR011852">
    <property type="entry name" value="TRAP_TAXI"/>
</dbReference>
<dbReference type="EMBL" id="AP021876">
    <property type="protein sequence ID" value="BBO81217.1"/>
    <property type="molecule type" value="Genomic_DNA"/>
</dbReference>
<name>A0A5K7ZM84_9BACT</name>
<dbReference type="CDD" id="cd13520">
    <property type="entry name" value="PBP2_TAXI_TRAP"/>
    <property type="match status" value="1"/>
</dbReference>
<organism evidence="1 2">
    <name type="scientific">Desulfosarcina ovata subsp. sediminis</name>
    <dbReference type="NCBI Taxonomy" id="885957"/>
    <lineage>
        <taxon>Bacteria</taxon>
        <taxon>Pseudomonadati</taxon>
        <taxon>Thermodesulfobacteriota</taxon>
        <taxon>Desulfobacteria</taxon>
        <taxon>Desulfobacterales</taxon>
        <taxon>Desulfosarcinaceae</taxon>
        <taxon>Desulfosarcina</taxon>
    </lineage>
</organism>
<reference evidence="1 2" key="1">
    <citation type="submission" date="2019-11" db="EMBL/GenBank/DDBJ databases">
        <title>Comparative genomics of hydrocarbon-degrading Desulfosarcina strains.</title>
        <authorList>
            <person name="Watanabe M."/>
            <person name="Kojima H."/>
            <person name="Fukui M."/>
        </authorList>
    </citation>
    <scope>NUCLEOTIDE SEQUENCE [LARGE SCALE GENOMIC DNA]</scope>
    <source>
        <strain evidence="1 2">28bB2T</strain>
    </source>
</reference>
<dbReference type="SUPFAM" id="SSF53850">
    <property type="entry name" value="Periplasmic binding protein-like II"/>
    <property type="match status" value="1"/>
</dbReference>
<proteinExistence type="predicted"/>
<dbReference type="Pfam" id="PF16868">
    <property type="entry name" value="NMT1_3"/>
    <property type="match status" value="1"/>
</dbReference>
<dbReference type="KEGG" id="dov:DSCO28_17830"/>
<evidence type="ECO:0000313" key="2">
    <source>
        <dbReference type="Proteomes" id="UP000425960"/>
    </source>
</evidence>
<evidence type="ECO:0000313" key="1">
    <source>
        <dbReference type="EMBL" id="BBO81217.1"/>
    </source>
</evidence>
<dbReference type="NCBIfam" id="TIGR02122">
    <property type="entry name" value="TRAP_TAXI"/>
    <property type="match status" value="1"/>
</dbReference>
<dbReference type="PANTHER" id="PTHR42941:SF1">
    <property type="entry name" value="SLL1037 PROTEIN"/>
    <property type="match status" value="1"/>
</dbReference>
<accession>A0A5K7ZM84</accession>
<dbReference type="Gene3D" id="3.40.190.10">
    <property type="entry name" value="Periplasmic binding protein-like II"/>
    <property type="match status" value="2"/>
</dbReference>
<protein>
    <submittedName>
        <fullName evidence="1">C4-dicarboxylate ABC transporter substrate-binding protein</fullName>
    </submittedName>
</protein>